<feature type="region of interest" description="Disordered" evidence="1">
    <location>
        <begin position="222"/>
        <end position="257"/>
    </location>
</feature>
<feature type="region of interest" description="Disordered" evidence="1">
    <location>
        <begin position="1"/>
        <end position="91"/>
    </location>
</feature>
<feature type="compositionally biased region" description="Polar residues" evidence="1">
    <location>
        <begin position="226"/>
        <end position="238"/>
    </location>
</feature>
<dbReference type="EMBL" id="FTNF01000029">
    <property type="protein sequence ID" value="SIR93764.1"/>
    <property type="molecule type" value="Genomic_DNA"/>
</dbReference>
<feature type="compositionally biased region" description="Basic and acidic residues" evidence="1">
    <location>
        <begin position="29"/>
        <end position="40"/>
    </location>
</feature>
<reference evidence="2 3" key="1">
    <citation type="submission" date="2017-01" db="EMBL/GenBank/DDBJ databases">
        <authorList>
            <person name="Mah S.A."/>
            <person name="Swanson W.J."/>
            <person name="Moy G.W."/>
            <person name="Vacquier V.D."/>
        </authorList>
    </citation>
    <scope>NUCLEOTIDE SEQUENCE [LARGE SCALE GENOMIC DNA]</scope>
    <source>
        <strain evidence="2 3">DSM 45758</strain>
    </source>
</reference>
<dbReference type="AlphaFoldDB" id="A0A1N7F0G5"/>
<accession>A0A1N7F0G5</accession>
<proteinExistence type="predicted"/>
<evidence type="ECO:0000256" key="1">
    <source>
        <dbReference type="SAM" id="MobiDB-lite"/>
    </source>
</evidence>
<feature type="compositionally biased region" description="Polar residues" evidence="1">
    <location>
        <begin position="140"/>
        <end position="159"/>
    </location>
</feature>
<feature type="region of interest" description="Disordered" evidence="1">
    <location>
        <begin position="134"/>
        <end position="163"/>
    </location>
</feature>
<sequence>MVGRRGIGDFYANAEGRDSELPGYDWENDDRPDRTPDVWLDRAVSSSSAQRPSALPAATTRIAVGQRRSAKGATAKAKRATSSHPRPSERAIADAAHSVRAKIPNIGPKGIAKRLRQNGWTFIDTAAVDRALKRHPTPSTPQMSRSAPSKATQARSQQPGRAKPVISEYRPVMVGRRLRDFTRTARNLAAHDPDLSLAGMVRRLQRRGWPICNEADVRKALGMSPTPASTGRVSSSGNGRRPAVSGIGPSPRAASRPPADICLSCGVRPSILGICRCS</sequence>
<evidence type="ECO:0000313" key="2">
    <source>
        <dbReference type="EMBL" id="SIR93764.1"/>
    </source>
</evidence>
<organism evidence="2 3">
    <name type="scientific">Micromonospora avicenniae</name>
    <dbReference type="NCBI Taxonomy" id="1198245"/>
    <lineage>
        <taxon>Bacteria</taxon>
        <taxon>Bacillati</taxon>
        <taxon>Actinomycetota</taxon>
        <taxon>Actinomycetes</taxon>
        <taxon>Micromonosporales</taxon>
        <taxon>Micromonosporaceae</taxon>
        <taxon>Micromonospora</taxon>
    </lineage>
</organism>
<gene>
    <name evidence="2" type="ORF">SAMN05444858_12921</name>
</gene>
<evidence type="ECO:0000313" key="3">
    <source>
        <dbReference type="Proteomes" id="UP000186004"/>
    </source>
</evidence>
<dbReference type="Proteomes" id="UP000186004">
    <property type="component" value="Unassembled WGS sequence"/>
</dbReference>
<name>A0A1N7F0G5_9ACTN</name>
<protein>
    <submittedName>
        <fullName evidence="2">Uncharacterized protein</fullName>
    </submittedName>
</protein>
<keyword evidence="3" id="KW-1185">Reference proteome</keyword>